<evidence type="ECO:0000256" key="10">
    <source>
        <dbReference type="SAM" id="Phobius"/>
    </source>
</evidence>
<keyword evidence="5 10" id="KW-1133">Transmembrane helix</keyword>
<dbReference type="InterPro" id="IPR055099">
    <property type="entry name" value="Ig_NUP210_7th"/>
</dbReference>
<keyword evidence="20" id="KW-1185">Reference proteome</keyword>
<dbReference type="PANTHER" id="PTHR23019">
    <property type="entry name" value="NUCLEAR PORE MEMBRANE GLYCOPROTEIN GP210-RELATED"/>
    <property type="match status" value="1"/>
</dbReference>
<keyword evidence="4 11" id="KW-0732">Signal</keyword>
<dbReference type="Pfam" id="PF22969">
    <property type="entry name" value="Ig_NUP210_2nd"/>
    <property type="match status" value="1"/>
</dbReference>
<dbReference type="Pfam" id="PF26181">
    <property type="entry name" value="Ig_NUP210_13th"/>
    <property type="match status" value="1"/>
</dbReference>
<evidence type="ECO:0000313" key="19">
    <source>
        <dbReference type="EnsemblMetazoa" id="AAEL011505-PB"/>
    </source>
</evidence>
<dbReference type="InterPro" id="IPR055097">
    <property type="entry name" value="Ig_NUP210_2nd"/>
</dbReference>
<protein>
    <submittedName>
        <fullName evidence="19">Uncharacterized protein</fullName>
    </submittedName>
</protein>
<feature type="domain" description="NUP210 Ig-like" evidence="16">
    <location>
        <begin position="909"/>
        <end position="973"/>
    </location>
</feature>
<evidence type="ECO:0000259" key="17">
    <source>
        <dbReference type="Pfam" id="PF25354"/>
    </source>
</evidence>
<dbReference type="OrthoDB" id="361283at2759"/>
<keyword evidence="3 10" id="KW-0812">Transmembrane</keyword>
<dbReference type="GO" id="GO:0031965">
    <property type="term" value="C:nuclear membrane"/>
    <property type="evidence" value="ECO:0007669"/>
    <property type="project" value="UniProtKB-SubCell"/>
</dbReference>
<sequence>MRFSSLLLALVVLVGTGVATKLNYPRVLLPIFDHISVNFTLEVVEKGCFKWTSSRLDLIQIKPEYDDSNDDCSYRVTVTVINKEKRRNTAIVLAEDLTTGEVLRCDVILDVIDQLGVLTTTRELYLEEAPETFELWAQDAQGNAFTTLEGIEFNWQVASHRAVDFRHGETDSAWSQVLRFLTFSESKFHVVPKAIEKLEQSQVQGYMVLLEGINTGSARVTAKLPHSEYSHVPPVEVNIMVLANLILDPSDVYIMTGDTVNFKVLQLKQGKLHEISLNNQYYLEIENTALASIKGNEAKGLKLGRTFVLLRDRNVPHDMTSDDQSAKALLPKASITVADPKKLTLNLLPHYNWVTVEGENHEIALDLFTADDHQITLGSKYQIQSTFDEALFYPIRRTTNGSRIAGETVATGTSPVTGQFDKLTAKADLIVYKRLAIYPPEVIIPYDPALRRQKLQFTASGGDGSYVWSSMDSSLLSVTQSGLAETRLDSIKSAAIVSTGDTETSPKLTHVRVALARNPKISVAAQVVFLPPIKLEVVRYNFETVLKDYVEVHVALWAKHNGTMKAFTSCENLNFELEFSNQIFLLDTAKNNAKDILADNACRILYLKATAVGQTNLKITYRYFDKVLNDQVGLNVFERLAILNPIENEVVLPIGASRNLIYHNGPERIYNSEAELQKRVVVSDQKSLEVDQVGSGFSKDKHILRVLCKKIGDFELKLEVYNSLNAVNVVPYVTEFITKVYCVKPRFVNLFTTDKVKTSCPLERRHSMMHVKNDNDQLLVDIEVLDVHNRKLANISSLLLEWQFSLADREQALDQITYEQKTETDFFEGVEIPKRDFLQTTLPELEANFKIKATVTEYRTEVLRKHSVKPESPQFGIQKTTGGPLVKPVIENELNFLAVNKTLLPYEHLTLFLSRSNVERIRIAQGSGFYDIKASDSGIVAVDYDEATRQLVITPKRVGEVKLEVADQCLNTESSFLYVSVVTIGKITLHAPDRVEKTKTIEAIARIYDSNDRLLELARGSLEMYELSQEVYNPNVLSMALGSQTQLGSGEIRYIVTGMELGETKIAVSAGTGEKQISSTPVPVQVFPPLTLFPRNATIVVGSTLQVYSKGGPTPDTNIVYSVQYEDIISIDSGLVSGLKIGHSKVTGRCVGVNPSTGAQIVFSEDTVHIHVIPLDAIEIRTPLSRIRTGAVMPAHVWGVPGISPLVLGTLESVKIYWSTDHEDVLDVRGVFQEIGVEYKEKDAIGVRIRALAPGKAGLYVTVVTTGGVKLTAKTEVTVFRVLELESPKVIRYDSILVPPRTTVQLKANLDDAVYQLEEGSNAVVKVSKEGLVKSGDAVGRVQIVASSFDQSLTIPVEVKNVHYIMTSLETSNVKLRQPESVIPQGLNLRLKVSLHDNLGNEFSHGIEEVSALKQKLSKRGNVLITTGTNYSVVLQLIRETSDMLLISLKDKVGVKHGEDYLKLVVGETTTIFPEKTVFSVGDIVCFESPLLGSFADWSSSDEGLVRIDAATGVAKILSSRRSIAGGEEKVYITHGDLRSGGLRFGVDVLEADHIEFFKSYDVFNGQKYRGHLVIKNHQQVDKFVNMIATNVSTCAENIERSFSNLFSCKLTSKQNPSSGVLKHFKTTASFDTSIGAYTCDIDLITSIEEVTNLVKTNELNVELEARLLGSGLSDTSTLKIVPAVIVEPDVISIEQVGTQIVTVSGMDKVLQKIEVASSNPSLLEVSMVQKGPGSIQYKLRLLGSYSLDSSEDLFVSIISPLTLQKVKIPIQSPLVMRKCASQPLYNVPNMFLNYVSNFGLVISALIVLAGTVWVFVFCFPQRQKTVDPNATLLFSPFKSDNNLSGYNSGGARLSANPFASPAQRGAGSQAHVASPASPYVGPGNLSHSTTPLSSSDFNNSASGSSPGSPIYGDSTLMSPQKRIHRRQL</sequence>
<feature type="domain" description="NUP210 Ig-like" evidence="18">
    <location>
        <begin position="1175"/>
        <end position="1266"/>
    </location>
</feature>
<evidence type="ECO:0000256" key="7">
    <source>
        <dbReference type="ARBA" id="ARBA00023180"/>
    </source>
</evidence>
<feature type="transmembrane region" description="Helical" evidence="10">
    <location>
        <begin position="1799"/>
        <end position="1820"/>
    </location>
</feature>
<dbReference type="EnsemblMetazoa" id="AAEL011505-RB">
    <property type="protein sequence ID" value="AAEL011505-PB"/>
    <property type="gene ID" value="AAEL011505"/>
</dbReference>
<keyword evidence="7" id="KW-0325">Glycoprotein</keyword>
<evidence type="ECO:0000313" key="20">
    <source>
        <dbReference type="Proteomes" id="UP000008820"/>
    </source>
</evidence>
<evidence type="ECO:0000259" key="12">
    <source>
        <dbReference type="Pfam" id="PF22962"/>
    </source>
</evidence>
<evidence type="ECO:0000256" key="9">
    <source>
        <dbReference type="SAM" id="MobiDB-lite"/>
    </source>
</evidence>
<dbReference type="InterPro" id="IPR056899">
    <property type="entry name" value="Ig_NUP210_9th"/>
</dbReference>
<evidence type="ECO:0000256" key="3">
    <source>
        <dbReference type="ARBA" id="ARBA00022692"/>
    </source>
</evidence>
<dbReference type="InterPro" id="IPR055098">
    <property type="entry name" value="Ig_NUP210_3rd"/>
</dbReference>
<reference evidence="19 20" key="1">
    <citation type="submission" date="2017-06" db="EMBL/GenBank/DDBJ databases">
        <title>Aedes aegypti genome working group (AGWG) sequencing and assembly.</title>
        <authorList>
            <consortium name="Aedes aegypti Genome Working Group (AGWG)"/>
            <person name="Matthews B.J."/>
        </authorList>
    </citation>
    <scope>NUCLEOTIDE SEQUENCE [LARGE SCALE GENOMIC DNA]</scope>
    <source>
        <strain evidence="19 20">LVP_AGWG</strain>
    </source>
</reference>
<dbReference type="InterPro" id="IPR058779">
    <property type="entry name" value="Ig_NUP210_13th"/>
</dbReference>
<dbReference type="SUPFAM" id="SSF49373">
    <property type="entry name" value="Invasin/intimin cell-adhesion fragments"/>
    <property type="match status" value="1"/>
</dbReference>
<keyword evidence="6 10" id="KW-0472">Membrane</keyword>
<evidence type="ECO:0000259" key="18">
    <source>
        <dbReference type="Pfam" id="PF26181"/>
    </source>
</evidence>
<evidence type="ECO:0000259" key="15">
    <source>
        <dbReference type="Pfam" id="PF22969"/>
    </source>
</evidence>
<feature type="domain" description="NUP210 Ig-like" evidence="14">
    <location>
        <begin position="20"/>
        <end position="110"/>
    </location>
</feature>
<dbReference type="GO" id="GO:0005643">
    <property type="term" value="C:nuclear pore"/>
    <property type="evidence" value="ECO:0007669"/>
    <property type="project" value="TreeGrafter"/>
</dbReference>
<dbReference type="Pfam" id="PF22962">
    <property type="entry name" value="Ig_NUP210_7th"/>
    <property type="match status" value="1"/>
</dbReference>
<evidence type="ECO:0000256" key="6">
    <source>
        <dbReference type="ARBA" id="ARBA00023136"/>
    </source>
</evidence>
<feature type="domain" description="NUP210 Ig-like" evidence="13">
    <location>
        <begin position="243"/>
        <end position="340"/>
    </location>
</feature>
<dbReference type="InterPro" id="IPR008964">
    <property type="entry name" value="Invasin/intimin_cell_adhesion"/>
</dbReference>
<dbReference type="InterPro" id="IPR055096">
    <property type="entry name" value="Ig_NUP210_1st"/>
</dbReference>
<gene>
    <name evidence="19" type="primary">5574897</name>
</gene>
<evidence type="ECO:0000256" key="1">
    <source>
        <dbReference type="ARBA" id="ARBA00004590"/>
    </source>
</evidence>
<feature type="domain" description="NUP210 Ig-like" evidence="15">
    <location>
        <begin position="119"/>
        <end position="234"/>
    </location>
</feature>
<name>A0A6I8TKF7_AEDAE</name>
<organism evidence="19 20">
    <name type="scientific">Aedes aegypti</name>
    <name type="common">Yellowfever mosquito</name>
    <name type="synonym">Culex aegypti</name>
    <dbReference type="NCBI Taxonomy" id="7159"/>
    <lineage>
        <taxon>Eukaryota</taxon>
        <taxon>Metazoa</taxon>
        <taxon>Ecdysozoa</taxon>
        <taxon>Arthropoda</taxon>
        <taxon>Hexapoda</taxon>
        <taxon>Insecta</taxon>
        <taxon>Pterygota</taxon>
        <taxon>Neoptera</taxon>
        <taxon>Endopterygota</taxon>
        <taxon>Diptera</taxon>
        <taxon>Nematocera</taxon>
        <taxon>Culicoidea</taxon>
        <taxon>Culicidae</taxon>
        <taxon>Culicinae</taxon>
        <taxon>Aedini</taxon>
        <taxon>Aedes</taxon>
        <taxon>Stegomyia</taxon>
    </lineage>
</organism>
<dbReference type="InParanoid" id="A0A6I8TKF7"/>
<dbReference type="FunCoup" id="A0A6I8TKF7">
    <property type="interactions" value="1397"/>
</dbReference>
<evidence type="ECO:0000259" key="13">
    <source>
        <dbReference type="Pfam" id="PF22963"/>
    </source>
</evidence>
<dbReference type="PANTHER" id="PTHR23019:SF0">
    <property type="entry name" value="NUCLEAR PORE MEMBRANE GLYCOPROTEIN 210"/>
    <property type="match status" value="1"/>
</dbReference>
<dbReference type="InterPro" id="IPR045197">
    <property type="entry name" value="NUP210-like"/>
</dbReference>
<feature type="region of interest" description="Disordered" evidence="9">
    <location>
        <begin position="1879"/>
        <end position="1929"/>
    </location>
</feature>
<dbReference type="InterPro" id="IPR057586">
    <property type="entry name" value="Ig_NUP210_16th"/>
</dbReference>
<evidence type="ECO:0000256" key="4">
    <source>
        <dbReference type="ARBA" id="ARBA00022729"/>
    </source>
</evidence>
<evidence type="ECO:0000256" key="5">
    <source>
        <dbReference type="ARBA" id="ARBA00022989"/>
    </source>
</evidence>
<comment type="similarity">
    <text evidence="2">Belongs to the NUP210 family.</text>
</comment>
<dbReference type="Pfam" id="PF22967">
    <property type="entry name" value="Ig_NUP210_1st"/>
    <property type="match status" value="1"/>
</dbReference>
<feature type="chain" id="PRO_5043714159" evidence="11">
    <location>
        <begin position="20"/>
        <end position="1929"/>
    </location>
</feature>
<dbReference type="Pfam" id="PF26182">
    <property type="entry name" value="Ig_NUP210_5th"/>
    <property type="match status" value="1"/>
</dbReference>
<dbReference type="Pfam" id="PF24902">
    <property type="entry name" value="Ig_NUP210_9th"/>
    <property type="match status" value="1"/>
</dbReference>
<proteinExistence type="inferred from homology"/>
<evidence type="ECO:0000259" key="14">
    <source>
        <dbReference type="Pfam" id="PF22967"/>
    </source>
</evidence>
<keyword evidence="8" id="KW-0539">Nucleus</keyword>
<dbReference type="Pfam" id="PF22963">
    <property type="entry name" value="Ig_NUP210_3rd"/>
    <property type="match status" value="1"/>
</dbReference>
<evidence type="ECO:0000256" key="2">
    <source>
        <dbReference type="ARBA" id="ARBA00007313"/>
    </source>
</evidence>
<dbReference type="Pfam" id="PF25354">
    <property type="entry name" value="Ig_NUP210_16th"/>
    <property type="match status" value="1"/>
</dbReference>
<feature type="compositionally biased region" description="Low complexity" evidence="9">
    <location>
        <begin position="1894"/>
        <end position="1910"/>
    </location>
</feature>
<feature type="domain" description="NUP210 Ig-like" evidence="12">
    <location>
        <begin position="646"/>
        <end position="742"/>
    </location>
</feature>
<evidence type="ECO:0000259" key="16">
    <source>
        <dbReference type="Pfam" id="PF24902"/>
    </source>
</evidence>
<reference evidence="19" key="2">
    <citation type="submission" date="2020-05" db="UniProtKB">
        <authorList>
            <consortium name="EnsemblMetazoa"/>
        </authorList>
    </citation>
    <scope>IDENTIFICATION</scope>
    <source>
        <strain evidence="19">LVP_AGWG</strain>
    </source>
</reference>
<evidence type="ECO:0000256" key="11">
    <source>
        <dbReference type="SAM" id="SignalP"/>
    </source>
</evidence>
<accession>A0A6I8TKF7</accession>
<dbReference type="Proteomes" id="UP000008820">
    <property type="component" value="Chromosome 2"/>
</dbReference>
<feature type="signal peptide" evidence="11">
    <location>
        <begin position="1"/>
        <end position="19"/>
    </location>
</feature>
<comment type="subcellular location">
    <subcellularLocation>
        <location evidence="1">Nucleus membrane</location>
        <topology evidence="1">Single-pass membrane protein</topology>
    </subcellularLocation>
</comment>
<evidence type="ECO:0000256" key="8">
    <source>
        <dbReference type="ARBA" id="ARBA00023242"/>
    </source>
</evidence>
<feature type="domain" description="NUP210 Ig-like" evidence="17">
    <location>
        <begin position="1472"/>
        <end position="1515"/>
    </location>
</feature>